<keyword evidence="3 6" id="KW-0067">ATP-binding</keyword>
<sequence length="275" mass="30086">MTSALLEIAGLTRRFGGLVAVRDVAMEVAQGSVHGLIGPNGAGKTTLLNLISGHIPSSSGRIAFGGEEITRWAVDRRARAGIRRTFQNLKLFRDMTVLENVMVGMHGETHCEIWHSLLRTRAQRNEEAAIVERAREALDFVGLLHLSDTKADELPYGSQRLVEMARATVARPKLLLLDEPAAGLNGAESRRLVDLIKAIRAGGTTILLVEHHMDVVMPSCDCITVLNYGQRLANGSPAEIRAHPEVIKAYLGGGYRKRRTTPEQQQQMELARAAS</sequence>
<evidence type="ECO:0000256" key="2">
    <source>
        <dbReference type="ARBA" id="ARBA00022741"/>
    </source>
</evidence>
<evidence type="ECO:0000259" key="5">
    <source>
        <dbReference type="PROSITE" id="PS50893"/>
    </source>
</evidence>
<dbReference type="CDD" id="cd03219">
    <property type="entry name" value="ABC_Mj1267_LivG_branched"/>
    <property type="match status" value="1"/>
</dbReference>
<dbReference type="InterPro" id="IPR027417">
    <property type="entry name" value="P-loop_NTPase"/>
</dbReference>
<dbReference type="InterPro" id="IPR003593">
    <property type="entry name" value="AAA+_ATPase"/>
</dbReference>
<keyword evidence="2" id="KW-0547">Nucleotide-binding</keyword>
<reference evidence="7" key="1">
    <citation type="submission" date="2016-11" db="EMBL/GenBank/DDBJ databases">
        <authorList>
            <person name="Varghese N."/>
            <person name="Submissions S."/>
        </authorList>
    </citation>
    <scope>NUCLEOTIDE SEQUENCE [LARGE SCALE GENOMIC DNA]</scope>
    <source>
        <strain evidence="7">GAS401</strain>
    </source>
</reference>
<dbReference type="InterPro" id="IPR032823">
    <property type="entry name" value="BCA_ABC_TP_C"/>
</dbReference>
<dbReference type="Proteomes" id="UP000184096">
    <property type="component" value="Chromosome I"/>
</dbReference>
<proteinExistence type="predicted"/>
<name>A0A1M7UUH4_9BRAD</name>
<keyword evidence="1" id="KW-0813">Transport</keyword>
<dbReference type="Pfam" id="PF00005">
    <property type="entry name" value="ABC_tran"/>
    <property type="match status" value="1"/>
</dbReference>
<dbReference type="SMART" id="SM00382">
    <property type="entry name" value="AAA"/>
    <property type="match status" value="1"/>
</dbReference>
<dbReference type="Gene3D" id="3.40.50.300">
    <property type="entry name" value="P-loop containing nucleotide triphosphate hydrolases"/>
    <property type="match status" value="1"/>
</dbReference>
<dbReference type="GO" id="GO:0005524">
    <property type="term" value="F:ATP binding"/>
    <property type="evidence" value="ECO:0007669"/>
    <property type="project" value="UniProtKB-KW"/>
</dbReference>
<dbReference type="PANTHER" id="PTHR45772:SF9">
    <property type="entry name" value="CONSERVED COMPONENT OF ABC TRANSPORTER FOR NATURAL AMINO ACIDS"/>
    <property type="match status" value="1"/>
</dbReference>
<evidence type="ECO:0000256" key="3">
    <source>
        <dbReference type="ARBA" id="ARBA00022840"/>
    </source>
</evidence>
<protein>
    <submittedName>
        <fullName evidence="6">Amino acid/amide ABC transporter ATP-binding protein 1, HAAT family</fullName>
    </submittedName>
</protein>
<dbReference type="FunFam" id="3.40.50.300:FF:000421">
    <property type="entry name" value="Branched-chain amino acid ABC transporter ATP-binding protein"/>
    <property type="match status" value="1"/>
</dbReference>
<dbReference type="SUPFAM" id="SSF52540">
    <property type="entry name" value="P-loop containing nucleoside triphosphate hydrolases"/>
    <property type="match status" value="1"/>
</dbReference>
<dbReference type="InterPro" id="IPR051120">
    <property type="entry name" value="ABC_AA/LPS_Transport"/>
</dbReference>
<dbReference type="InterPro" id="IPR003439">
    <property type="entry name" value="ABC_transporter-like_ATP-bd"/>
</dbReference>
<dbReference type="Pfam" id="PF12399">
    <property type="entry name" value="BCA_ABC_TP_C"/>
    <property type="match status" value="1"/>
</dbReference>
<evidence type="ECO:0000256" key="4">
    <source>
        <dbReference type="ARBA" id="ARBA00024722"/>
    </source>
</evidence>
<evidence type="ECO:0000313" key="6">
    <source>
        <dbReference type="EMBL" id="SHN86691.1"/>
    </source>
</evidence>
<dbReference type="RefSeq" id="WP_072824693.1">
    <property type="nucleotide sequence ID" value="NZ_LT670849.1"/>
</dbReference>
<gene>
    <name evidence="6" type="ORF">SAMN05444170_6778</name>
</gene>
<organism evidence="6 7">
    <name type="scientific">Bradyrhizobium erythrophlei</name>
    <dbReference type="NCBI Taxonomy" id="1437360"/>
    <lineage>
        <taxon>Bacteria</taxon>
        <taxon>Pseudomonadati</taxon>
        <taxon>Pseudomonadota</taxon>
        <taxon>Alphaproteobacteria</taxon>
        <taxon>Hyphomicrobiales</taxon>
        <taxon>Nitrobacteraceae</taxon>
        <taxon>Bradyrhizobium</taxon>
    </lineage>
</organism>
<dbReference type="GO" id="GO:0005886">
    <property type="term" value="C:plasma membrane"/>
    <property type="evidence" value="ECO:0007669"/>
    <property type="project" value="TreeGrafter"/>
</dbReference>
<accession>A0A1M7UUH4</accession>
<evidence type="ECO:0000256" key="1">
    <source>
        <dbReference type="ARBA" id="ARBA00022448"/>
    </source>
</evidence>
<dbReference type="GO" id="GO:0016887">
    <property type="term" value="F:ATP hydrolysis activity"/>
    <property type="evidence" value="ECO:0007669"/>
    <property type="project" value="InterPro"/>
</dbReference>
<dbReference type="AlphaFoldDB" id="A0A1M7UUH4"/>
<dbReference type="PANTHER" id="PTHR45772">
    <property type="entry name" value="CONSERVED COMPONENT OF ABC TRANSPORTER FOR NATURAL AMINO ACIDS-RELATED"/>
    <property type="match status" value="1"/>
</dbReference>
<keyword evidence="7" id="KW-1185">Reference proteome</keyword>
<evidence type="ECO:0000313" key="7">
    <source>
        <dbReference type="Proteomes" id="UP000184096"/>
    </source>
</evidence>
<dbReference type="EMBL" id="LT670849">
    <property type="protein sequence ID" value="SHN86691.1"/>
    <property type="molecule type" value="Genomic_DNA"/>
</dbReference>
<dbReference type="PROSITE" id="PS50893">
    <property type="entry name" value="ABC_TRANSPORTER_2"/>
    <property type="match status" value="1"/>
</dbReference>
<feature type="domain" description="ABC transporter" evidence="5">
    <location>
        <begin position="6"/>
        <end position="253"/>
    </location>
</feature>
<comment type="function">
    <text evidence="4">Involved in beta-(1--&gt;2)glucan export. Transmembrane domains (TMD) form a pore in the inner membrane and the ATP-binding domain (NBD) is responsible for energy generation.</text>
</comment>